<keyword evidence="3" id="KW-1185">Reference proteome</keyword>
<accession>A0AAJ1PUA6</accession>
<keyword evidence="1" id="KW-0812">Transmembrane</keyword>
<sequence>MKKAFAWSSILTLIIIVIPIVSISKIKINNNSKNTILEKKNISFENKKSILKRADYEEQKYEKILEKQQKVSLKKQSYKTQKINLTKQSNSFLKTLSSSAIPWKTILYSAFGLVGGACVTYGVYEGIKYIFRKPKGWIINPKNGKNISKVYFSNNNAFLKNNDIYSNLAEKKENNWWLPRNGYSTLYVKITSDNNENTISETQYELKNDMWSLITTQTDASDDYIFEKIY</sequence>
<dbReference type="Proteomes" id="UP001224428">
    <property type="component" value="Unassembled WGS sequence"/>
</dbReference>
<comment type="caution">
    <text evidence="2">The sequence shown here is derived from an EMBL/GenBank/DDBJ whole genome shotgun (WGS) entry which is preliminary data.</text>
</comment>
<proteinExistence type="predicted"/>
<reference evidence="2" key="1">
    <citation type="submission" date="2023-05" db="EMBL/GenBank/DDBJ databases">
        <title>Mycoplasma phocimorsus sp. nov., isolated from Scandinavian patients with seal finger or septic arthritis after contact with seals.</title>
        <authorList>
            <person name="Skafte-Holm A."/>
            <person name="Pedersen T.R."/>
            <person name="Froelund M."/>
            <person name="Stegger M."/>
            <person name="Qvortrup K."/>
            <person name="Michaels D.L."/>
            <person name="Brown D.R."/>
            <person name="Jensen J.S."/>
        </authorList>
    </citation>
    <scope>NUCLEOTIDE SEQUENCE</scope>
    <source>
        <strain evidence="2">M5725</strain>
    </source>
</reference>
<evidence type="ECO:0000313" key="3">
    <source>
        <dbReference type="Proteomes" id="UP001224428"/>
    </source>
</evidence>
<keyword evidence="1" id="KW-1133">Transmembrane helix</keyword>
<dbReference type="EMBL" id="JASDDP010000024">
    <property type="protein sequence ID" value="MDJ1645980.1"/>
    <property type="molecule type" value="Genomic_DNA"/>
</dbReference>
<protein>
    <submittedName>
        <fullName evidence="2">Uncharacterized protein</fullName>
    </submittedName>
</protein>
<dbReference type="AlphaFoldDB" id="A0AAJ1PUA6"/>
<gene>
    <name evidence="2" type="ORF">QLQ80_02725</name>
</gene>
<evidence type="ECO:0000256" key="1">
    <source>
        <dbReference type="SAM" id="Phobius"/>
    </source>
</evidence>
<feature type="transmembrane region" description="Helical" evidence="1">
    <location>
        <begin position="106"/>
        <end position="124"/>
    </location>
</feature>
<dbReference type="RefSeq" id="WP_283827375.1">
    <property type="nucleotide sequence ID" value="NZ_JASDDP010000024.1"/>
</dbReference>
<name>A0AAJ1PUA6_9MOLU</name>
<organism evidence="2 3">
    <name type="scientific">Mycoplasma phocimorsus</name>
    <dbReference type="NCBI Taxonomy" id="3045839"/>
    <lineage>
        <taxon>Bacteria</taxon>
        <taxon>Bacillati</taxon>
        <taxon>Mycoplasmatota</taxon>
        <taxon>Mollicutes</taxon>
        <taxon>Mycoplasmataceae</taxon>
        <taxon>Mycoplasma</taxon>
    </lineage>
</organism>
<feature type="transmembrane region" description="Helical" evidence="1">
    <location>
        <begin position="6"/>
        <end position="23"/>
    </location>
</feature>
<evidence type="ECO:0000313" key="2">
    <source>
        <dbReference type="EMBL" id="MDJ1645980.1"/>
    </source>
</evidence>
<keyword evidence="1" id="KW-0472">Membrane</keyword>